<keyword evidence="11 13" id="KW-0472">Membrane</keyword>
<evidence type="ECO:0000256" key="10">
    <source>
        <dbReference type="ARBA" id="ARBA00022989"/>
    </source>
</evidence>
<evidence type="ECO:0000256" key="1">
    <source>
        <dbReference type="ARBA" id="ARBA00004477"/>
    </source>
</evidence>
<feature type="compositionally biased region" description="Basic and acidic residues" evidence="14">
    <location>
        <begin position="583"/>
        <end position="606"/>
    </location>
</feature>
<comment type="function">
    <text evidence="12 13">Mannosyltransferase involved in glycosylphosphatidylinositol-anchor biosynthesis. Transfers the first alpha-1,4-mannose to GlcN-acyl-PI during GPI precursor assembly. Required for cell wall integrity.</text>
</comment>
<dbReference type="InterPro" id="IPR007704">
    <property type="entry name" value="PIG-M"/>
</dbReference>
<feature type="transmembrane region" description="Helical" evidence="13">
    <location>
        <begin position="555"/>
        <end position="574"/>
    </location>
</feature>
<evidence type="ECO:0000256" key="5">
    <source>
        <dbReference type="ARBA" id="ARBA00022502"/>
    </source>
</evidence>
<dbReference type="PANTHER" id="PTHR12886">
    <property type="entry name" value="PIG-M MANNOSYLTRANSFERASE"/>
    <property type="match status" value="1"/>
</dbReference>
<comment type="similarity">
    <text evidence="3 13">Belongs to the PIGM family.</text>
</comment>
<evidence type="ECO:0000313" key="16">
    <source>
        <dbReference type="Proteomes" id="UP000245884"/>
    </source>
</evidence>
<keyword evidence="5 13" id="KW-0337">GPI-anchor biosynthesis</keyword>
<keyword evidence="16" id="KW-1185">Reference proteome</keyword>
<feature type="region of interest" description="Disordered" evidence="14">
    <location>
        <begin position="287"/>
        <end position="325"/>
    </location>
</feature>
<feature type="transmembrane region" description="Helical" evidence="13">
    <location>
        <begin position="452"/>
        <end position="471"/>
    </location>
</feature>
<feature type="transmembrane region" description="Helical" evidence="13">
    <location>
        <begin position="501"/>
        <end position="517"/>
    </location>
</feature>
<evidence type="ECO:0000256" key="3">
    <source>
        <dbReference type="ARBA" id="ARBA00011071"/>
    </source>
</evidence>
<gene>
    <name evidence="15" type="ORF">BDZ90DRAFT_15755</name>
</gene>
<feature type="transmembrane region" description="Helical" evidence="13">
    <location>
        <begin position="524"/>
        <end position="543"/>
    </location>
</feature>
<evidence type="ECO:0000256" key="8">
    <source>
        <dbReference type="ARBA" id="ARBA00022692"/>
    </source>
</evidence>
<accession>A0A316V516</accession>
<evidence type="ECO:0000256" key="12">
    <source>
        <dbReference type="ARBA" id="ARBA00025399"/>
    </source>
</evidence>
<dbReference type="Pfam" id="PF05007">
    <property type="entry name" value="Mannosyl_trans"/>
    <property type="match status" value="1"/>
</dbReference>
<comment type="subcellular location">
    <subcellularLocation>
        <location evidence="1 13">Endoplasmic reticulum membrane</location>
        <topology evidence="1 13">Multi-pass membrane protein</topology>
    </subcellularLocation>
</comment>
<keyword evidence="10 13" id="KW-1133">Transmembrane helix</keyword>
<evidence type="ECO:0000313" key="15">
    <source>
        <dbReference type="EMBL" id="PWN30495.1"/>
    </source>
</evidence>
<feature type="transmembrane region" description="Helical" evidence="13">
    <location>
        <begin position="373"/>
        <end position="398"/>
    </location>
</feature>
<name>A0A316V516_9BASI</name>
<dbReference type="OrthoDB" id="1741594at2759"/>
<dbReference type="GeneID" id="37025407"/>
<dbReference type="EMBL" id="KZ819662">
    <property type="protein sequence ID" value="PWN30495.1"/>
    <property type="molecule type" value="Genomic_DNA"/>
</dbReference>
<dbReference type="STRING" id="1569628.A0A316V516"/>
<proteinExistence type="inferred from homology"/>
<keyword evidence="9 13" id="KW-0256">Endoplasmic reticulum</keyword>
<dbReference type="UniPathway" id="UPA00196"/>
<evidence type="ECO:0000256" key="13">
    <source>
        <dbReference type="RuleBase" id="RU365064"/>
    </source>
</evidence>
<evidence type="ECO:0000256" key="11">
    <source>
        <dbReference type="ARBA" id="ARBA00023136"/>
    </source>
</evidence>
<evidence type="ECO:0000256" key="6">
    <source>
        <dbReference type="ARBA" id="ARBA00022676"/>
    </source>
</evidence>
<feature type="region of interest" description="Disordered" evidence="14">
    <location>
        <begin position="583"/>
        <end position="621"/>
    </location>
</feature>
<evidence type="ECO:0000256" key="9">
    <source>
        <dbReference type="ARBA" id="ARBA00022824"/>
    </source>
</evidence>
<dbReference type="RefSeq" id="XP_025365107.1">
    <property type="nucleotide sequence ID" value="XM_025503584.1"/>
</dbReference>
<sequence length="621" mass="67880">MVLLDSPRRRYLYLGLALRLVLILFGLYQDAHLAVPYTDIDYSVFQDGARHLVHGCPLHAAVPPHMEPMETLNEFLEPPLAPVHGCAQGWLALGARYILQHEDILTARSRGRQAAEIARKDLGEEATLSLIEPNIVETTLLPVSLAILKPILKPLAAMGNPYARPTYRYTPLLAVLMAPGAWIGGAFEKVWGKLLFVAGEILAALLMWDLARFRRPAAKRQPTSTSRLALLGDVTHAVGILWLLNPFPAQIATRGSCEALVVSLVLAFASAAVRIVEGEASFEAGLITSEDRPEQASNDSNDPSINTAKPAEGKPTPQSTAPPPPGLGLLPTLPLPLLAAPVLLALAAHLKLYPIIYGLPLLASLLPHSRRRWLDALGFSASASYAFLGLSGFAWLVWGQPYLQESLLYHVGRVDHRHNFSPYFFPLYLLHTPAQDGWLPALAGGGVWAGEAASRLGAFLPQLAVVAWIGVRVGKKDLIAAMAAQTMAFVVWNKVSTSQYFIWYIAFLPILLPSLRFSSPLVGWASLLVWVATQALWLSQAYLLEFEGQDVFVRVWAAGLVYVVGNAWVLERCLDAWARGRRDAREQEQRDREKAVAGKEVDREKAVTAAEASASSRPASE</sequence>
<dbReference type="GO" id="GO:0006506">
    <property type="term" value="P:GPI anchor biosynthetic process"/>
    <property type="evidence" value="ECO:0007669"/>
    <property type="project" value="UniProtKB-UniPathway"/>
</dbReference>
<keyword evidence="6 13" id="KW-0328">Glycosyltransferase</keyword>
<feature type="compositionally biased region" description="Polar residues" evidence="14">
    <location>
        <begin position="295"/>
        <end position="307"/>
    </location>
</feature>
<comment type="pathway">
    <text evidence="2 13">Glycolipid biosynthesis; glycosylphosphatidylinositol-anchor biosynthesis.</text>
</comment>
<dbReference type="GO" id="GO:1990529">
    <property type="term" value="C:glycosylphosphatidylinositol-mannosyltransferase I complex"/>
    <property type="evidence" value="ECO:0007669"/>
    <property type="project" value="TreeGrafter"/>
</dbReference>
<reference evidence="15 16" key="1">
    <citation type="journal article" date="2018" name="Mol. Biol. Evol.">
        <title>Broad Genomic Sampling Reveals a Smut Pathogenic Ancestry of the Fungal Clade Ustilaginomycotina.</title>
        <authorList>
            <person name="Kijpornyongpan T."/>
            <person name="Mondo S.J."/>
            <person name="Barry K."/>
            <person name="Sandor L."/>
            <person name="Lee J."/>
            <person name="Lipzen A."/>
            <person name="Pangilinan J."/>
            <person name="LaButti K."/>
            <person name="Hainaut M."/>
            <person name="Henrissat B."/>
            <person name="Grigoriev I.V."/>
            <person name="Spatafora J.W."/>
            <person name="Aime M.C."/>
        </authorList>
    </citation>
    <scope>NUCLEOTIDE SEQUENCE [LARGE SCALE GENOMIC DNA]</scope>
    <source>
        <strain evidence="15 16">MCA 5214</strain>
    </source>
</reference>
<organism evidence="15 16">
    <name type="scientific">Jaminaea rosea</name>
    <dbReference type="NCBI Taxonomy" id="1569628"/>
    <lineage>
        <taxon>Eukaryota</taxon>
        <taxon>Fungi</taxon>
        <taxon>Dikarya</taxon>
        <taxon>Basidiomycota</taxon>
        <taxon>Ustilaginomycotina</taxon>
        <taxon>Exobasidiomycetes</taxon>
        <taxon>Microstromatales</taxon>
        <taxon>Microstromatales incertae sedis</taxon>
        <taxon>Jaminaea</taxon>
    </lineage>
</organism>
<dbReference type="EC" id="2.4.1.-" evidence="13"/>
<evidence type="ECO:0000256" key="2">
    <source>
        <dbReference type="ARBA" id="ARBA00004687"/>
    </source>
</evidence>
<comment type="caution">
    <text evidence="13">Lacks conserved residue(s) required for the propagation of feature annotation.</text>
</comment>
<keyword evidence="8 13" id="KW-0812">Transmembrane</keyword>
<dbReference type="AlphaFoldDB" id="A0A316V516"/>
<keyword evidence="7 13" id="KW-0808">Transferase</keyword>
<dbReference type="Proteomes" id="UP000245884">
    <property type="component" value="Unassembled WGS sequence"/>
</dbReference>
<feature type="compositionally biased region" description="Low complexity" evidence="14">
    <location>
        <begin position="609"/>
        <end position="621"/>
    </location>
</feature>
<dbReference type="GO" id="GO:0051751">
    <property type="term" value="F:alpha-1,4-mannosyltransferase activity"/>
    <property type="evidence" value="ECO:0007669"/>
    <property type="project" value="InterPro"/>
</dbReference>
<dbReference type="PANTHER" id="PTHR12886:SF0">
    <property type="entry name" value="GPI MANNOSYLTRANSFERASE 1"/>
    <property type="match status" value="1"/>
</dbReference>
<evidence type="ECO:0000256" key="4">
    <source>
        <dbReference type="ARBA" id="ARBA00013797"/>
    </source>
</evidence>
<dbReference type="GO" id="GO:0005789">
    <property type="term" value="C:endoplasmic reticulum membrane"/>
    <property type="evidence" value="ECO:0007669"/>
    <property type="project" value="UniProtKB-SubCell"/>
</dbReference>
<evidence type="ECO:0000256" key="14">
    <source>
        <dbReference type="SAM" id="MobiDB-lite"/>
    </source>
</evidence>
<evidence type="ECO:0000256" key="7">
    <source>
        <dbReference type="ARBA" id="ARBA00022679"/>
    </source>
</evidence>
<protein>
    <recommendedName>
        <fullName evidence="4 13">GPI mannosyltransferase 1</fullName>
        <ecNumber evidence="13">2.4.1.-</ecNumber>
    </recommendedName>
    <alternativeName>
        <fullName evidence="13">GPI mannosyltransferase I</fullName>
    </alternativeName>
</protein>
<dbReference type="GO" id="GO:0004376">
    <property type="term" value="F:GPI mannosyltransferase activity"/>
    <property type="evidence" value="ECO:0007669"/>
    <property type="project" value="InterPro"/>
</dbReference>